<dbReference type="InterPro" id="IPR024462">
    <property type="entry name" value="GH116_N"/>
</dbReference>
<dbReference type="InterPro" id="IPR052566">
    <property type="entry name" value="Non-lysos_glucosylceramidase"/>
</dbReference>
<keyword evidence="3" id="KW-1185">Reference proteome</keyword>
<dbReference type="PANTHER" id="PTHR12654:SF0">
    <property type="entry name" value="NON-LYSOSOMAL GLUCOSYLCERAMIDASE"/>
    <property type="match status" value="1"/>
</dbReference>
<dbReference type="Proteomes" id="UP000324832">
    <property type="component" value="Unassembled WGS sequence"/>
</dbReference>
<organism evidence="2 3">
    <name type="scientific">Leptidea sinapis</name>
    <dbReference type="NCBI Taxonomy" id="189913"/>
    <lineage>
        <taxon>Eukaryota</taxon>
        <taxon>Metazoa</taxon>
        <taxon>Ecdysozoa</taxon>
        <taxon>Arthropoda</taxon>
        <taxon>Hexapoda</taxon>
        <taxon>Insecta</taxon>
        <taxon>Pterygota</taxon>
        <taxon>Neoptera</taxon>
        <taxon>Endopterygota</taxon>
        <taxon>Lepidoptera</taxon>
        <taxon>Glossata</taxon>
        <taxon>Ditrysia</taxon>
        <taxon>Papilionoidea</taxon>
        <taxon>Pieridae</taxon>
        <taxon>Dismorphiinae</taxon>
        <taxon>Leptidea</taxon>
    </lineage>
</organism>
<evidence type="ECO:0000259" key="1">
    <source>
        <dbReference type="Pfam" id="PF12215"/>
    </source>
</evidence>
<dbReference type="PANTHER" id="PTHR12654">
    <property type="entry name" value="BILE ACID BETA-GLUCOSIDASE-RELATED"/>
    <property type="match status" value="1"/>
</dbReference>
<dbReference type="Pfam" id="PF12215">
    <property type="entry name" value="Glyco_hydr_116N"/>
    <property type="match status" value="1"/>
</dbReference>
<evidence type="ECO:0000313" key="3">
    <source>
        <dbReference type="Proteomes" id="UP000324832"/>
    </source>
</evidence>
<accession>A0A5E4QD08</accession>
<feature type="domain" description="Glycosyl-hydrolase family 116 N-terminal" evidence="1">
    <location>
        <begin position="83"/>
        <end position="137"/>
    </location>
</feature>
<proteinExistence type="predicted"/>
<evidence type="ECO:0000313" key="2">
    <source>
        <dbReference type="EMBL" id="VVC95592.1"/>
    </source>
</evidence>
<reference evidence="2 3" key="1">
    <citation type="submission" date="2017-07" db="EMBL/GenBank/DDBJ databases">
        <authorList>
            <person name="Talla V."/>
            <person name="Backstrom N."/>
        </authorList>
    </citation>
    <scope>NUCLEOTIDE SEQUENCE [LARGE SCALE GENOMIC DNA]</scope>
</reference>
<dbReference type="AlphaFoldDB" id="A0A5E4QD08"/>
<protein>
    <recommendedName>
        <fullName evidence="1">Glycosyl-hydrolase family 116 N-terminal domain-containing protein</fullName>
    </recommendedName>
</protein>
<dbReference type="GO" id="GO:0008422">
    <property type="term" value="F:beta-glucosidase activity"/>
    <property type="evidence" value="ECO:0007669"/>
    <property type="project" value="TreeGrafter"/>
</dbReference>
<dbReference type="EMBL" id="FZQP02002349">
    <property type="protein sequence ID" value="VVC95592.1"/>
    <property type="molecule type" value="Genomic_DNA"/>
</dbReference>
<gene>
    <name evidence="2" type="ORF">LSINAPIS_LOCUS7273</name>
</gene>
<name>A0A5E4QD08_9NEOP</name>
<sequence length="155" mass="17750">MEATGDTTYDVTLDVPPKYGLKLALNHEFPLQSKQIIKPRPKQIFDLMPLSARYLKYYIGQKINKKRPIMDYINLISAQRMYGCPIGGIGGGTIGRGFKGEFCRFQLNPGLYEYVTVPECQFIVNLRNENNDTIFQSQTKKGTIVVGVEFEWFRV</sequence>